<comment type="caution">
    <text evidence="1">The sequence shown here is derived from an EMBL/GenBank/DDBJ whole genome shotgun (WGS) entry which is preliminary data.</text>
</comment>
<accession>A0A9D4GXC4</accession>
<evidence type="ECO:0000313" key="1">
    <source>
        <dbReference type="EMBL" id="KAH3825391.1"/>
    </source>
</evidence>
<protein>
    <submittedName>
        <fullName evidence="1">Uncharacterized protein</fullName>
    </submittedName>
</protein>
<name>A0A9D4GXC4_DREPO</name>
<dbReference type="AlphaFoldDB" id="A0A9D4GXC4"/>
<proteinExistence type="predicted"/>
<keyword evidence="2" id="KW-1185">Reference proteome</keyword>
<evidence type="ECO:0000313" key="2">
    <source>
        <dbReference type="Proteomes" id="UP000828390"/>
    </source>
</evidence>
<organism evidence="1 2">
    <name type="scientific">Dreissena polymorpha</name>
    <name type="common">Zebra mussel</name>
    <name type="synonym">Mytilus polymorpha</name>
    <dbReference type="NCBI Taxonomy" id="45954"/>
    <lineage>
        <taxon>Eukaryota</taxon>
        <taxon>Metazoa</taxon>
        <taxon>Spiralia</taxon>
        <taxon>Lophotrochozoa</taxon>
        <taxon>Mollusca</taxon>
        <taxon>Bivalvia</taxon>
        <taxon>Autobranchia</taxon>
        <taxon>Heteroconchia</taxon>
        <taxon>Euheterodonta</taxon>
        <taxon>Imparidentia</taxon>
        <taxon>Neoheterodontei</taxon>
        <taxon>Myida</taxon>
        <taxon>Dreissenoidea</taxon>
        <taxon>Dreissenidae</taxon>
        <taxon>Dreissena</taxon>
    </lineage>
</organism>
<dbReference type="EMBL" id="JAIWYP010000005">
    <property type="protein sequence ID" value="KAH3825391.1"/>
    <property type="molecule type" value="Genomic_DNA"/>
</dbReference>
<reference evidence="1" key="2">
    <citation type="submission" date="2020-11" db="EMBL/GenBank/DDBJ databases">
        <authorList>
            <person name="McCartney M.A."/>
            <person name="Auch B."/>
            <person name="Kono T."/>
            <person name="Mallez S."/>
            <person name="Becker A."/>
            <person name="Gohl D.M."/>
            <person name="Silverstein K.A.T."/>
            <person name="Koren S."/>
            <person name="Bechman K.B."/>
            <person name="Herman A."/>
            <person name="Abrahante J.E."/>
            <person name="Garbe J."/>
        </authorList>
    </citation>
    <scope>NUCLEOTIDE SEQUENCE</scope>
    <source>
        <strain evidence="1">Duluth1</strain>
        <tissue evidence="1">Whole animal</tissue>
    </source>
</reference>
<sequence length="55" mass="6152">MKRDFYRKCSLPNIVDAIDGTLVPIVAPSEHEEVFVCRKGYHALNCQAVSSSDLK</sequence>
<reference evidence="1" key="1">
    <citation type="journal article" date="2019" name="bioRxiv">
        <title>The Genome of the Zebra Mussel, Dreissena polymorpha: A Resource for Invasive Species Research.</title>
        <authorList>
            <person name="McCartney M.A."/>
            <person name="Auch B."/>
            <person name="Kono T."/>
            <person name="Mallez S."/>
            <person name="Zhang Y."/>
            <person name="Obille A."/>
            <person name="Becker A."/>
            <person name="Abrahante J.E."/>
            <person name="Garbe J."/>
            <person name="Badalamenti J.P."/>
            <person name="Herman A."/>
            <person name="Mangelson H."/>
            <person name="Liachko I."/>
            <person name="Sullivan S."/>
            <person name="Sone E.D."/>
            <person name="Koren S."/>
            <person name="Silverstein K.A.T."/>
            <person name="Beckman K.B."/>
            <person name="Gohl D.M."/>
        </authorList>
    </citation>
    <scope>NUCLEOTIDE SEQUENCE</scope>
    <source>
        <strain evidence="1">Duluth1</strain>
        <tissue evidence="1">Whole animal</tissue>
    </source>
</reference>
<gene>
    <name evidence="1" type="ORF">DPMN_127266</name>
</gene>
<dbReference type="Proteomes" id="UP000828390">
    <property type="component" value="Unassembled WGS sequence"/>
</dbReference>